<evidence type="ECO:0000313" key="5">
    <source>
        <dbReference type="EMBL" id="KPA87203.1"/>
    </source>
</evidence>
<dbReference type="SUPFAM" id="SSF51120">
    <property type="entry name" value="beta-Roll"/>
    <property type="match status" value="1"/>
</dbReference>
<evidence type="ECO:0000256" key="4">
    <source>
        <dbReference type="SAM" id="MobiDB-lite"/>
    </source>
</evidence>
<feature type="region of interest" description="Disordered" evidence="4">
    <location>
        <begin position="452"/>
        <end position="482"/>
    </location>
</feature>
<accession>A0A0M9GBR8</accession>
<dbReference type="AlphaFoldDB" id="A0A0M9GBR8"/>
<comment type="caution">
    <text evidence="5">The sequence shown here is derived from an EMBL/GenBank/DDBJ whole genome shotgun (WGS) entry which is preliminary data.</text>
</comment>
<organism evidence="5 6">
    <name type="scientific">Pseudomonas asplenii</name>
    <dbReference type="NCBI Taxonomy" id="53407"/>
    <lineage>
        <taxon>Bacteria</taxon>
        <taxon>Pseudomonadati</taxon>
        <taxon>Pseudomonadota</taxon>
        <taxon>Gammaproteobacteria</taxon>
        <taxon>Pseudomonadales</taxon>
        <taxon>Pseudomonadaceae</taxon>
        <taxon>Pseudomonas</taxon>
    </lineage>
</organism>
<evidence type="ECO:0000256" key="3">
    <source>
        <dbReference type="ARBA" id="ARBA00022837"/>
    </source>
</evidence>
<dbReference type="PRINTS" id="PR00313">
    <property type="entry name" value="CABNDNGRPT"/>
</dbReference>
<evidence type="ECO:0000256" key="2">
    <source>
        <dbReference type="ARBA" id="ARBA00022525"/>
    </source>
</evidence>
<dbReference type="EMBL" id="JSYZ01000043">
    <property type="protein sequence ID" value="KPA87203.1"/>
    <property type="molecule type" value="Genomic_DNA"/>
</dbReference>
<sequence length="482" mass="52040">MNDLSSLNPTPAVAPEHEYRIDGNTETDTPTITPLRQYPDDERSLQVHSVHQDTNVLIERHRLQAPPSYRGPTDHLVFTSGNDDDHIHLYRTDHLIIDINERRYHLDLASDTQVIVLRTQAGDDRIRVDDAVKTTVFIDSAEGNDLVVAGGGFTKVNAGAGNDRVFTRSGASYVEAGVGDDLVRALGSGAITAYGGQGRDTLIGGKGSCFLDGGQGDDLLQGGTGHSVLSGSDGDDHIISGAARTTAYTGTGTDIVDDLRPDVRLFNAYSAAETAPPSRLEDPGVIIAAKDLDSCGVVVEGSAQFQERVNDDLRLLLGSENGRQLLDALGQARERSGIPVVVRELSEEENGMCVPNHPEQDYPFIENGQAAPPSDGCQVYYDPSFLKGEVTSIVHLYHELCHAYNYVTGTMFPGMSADGIDGDRPRHAIPNLELQAVGLNIQGASFPFAGHPDPLSSNPEAFSENGLRREFGIPPRKQYRED</sequence>
<dbReference type="GO" id="GO:0005576">
    <property type="term" value="C:extracellular region"/>
    <property type="evidence" value="ECO:0007669"/>
    <property type="project" value="UniProtKB-SubCell"/>
</dbReference>
<dbReference type="InterPro" id="IPR028208">
    <property type="entry name" value="Effector_pro_NleD-like"/>
</dbReference>
<reference evidence="5 6" key="1">
    <citation type="journal article" date="2015" name="PLoS ONE">
        <title>Rice-Infecting Pseudomonas Genomes Are Highly Accessorized and Harbor Multiple Putative Virulence Mechanisms to Cause Sheath Brown Rot.</title>
        <authorList>
            <person name="Quibod I.L."/>
            <person name="Grande G."/>
            <person name="Oreiro E.G."/>
            <person name="Borja F.N."/>
            <person name="Dossa G.S."/>
            <person name="Mauleon R."/>
            <person name="Cruz C.V."/>
            <person name="Oliva R."/>
        </authorList>
    </citation>
    <scope>NUCLEOTIDE SEQUENCE [LARGE SCALE GENOMIC DNA]</scope>
    <source>
        <strain evidence="5 6">IRRI 6609</strain>
    </source>
</reference>
<dbReference type="InterPro" id="IPR001343">
    <property type="entry name" value="Hemolysn_Ca-bd"/>
</dbReference>
<dbReference type="STRING" id="50340.PF66_06281"/>
<dbReference type="InterPro" id="IPR011049">
    <property type="entry name" value="Serralysin-like_metalloprot_C"/>
</dbReference>
<dbReference type="GO" id="GO:0005509">
    <property type="term" value="F:calcium ion binding"/>
    <property type="evidence" value="ECO:0007669"/>
    <property type="project" value="InterPro"/>
</dbReference>
<dbReference type="PANTHER" id="PTHR38340:SF1">
    <property type="entry name" value="S-LAYER PROTEIN"/>
    <property type="match status" value="1"/>
</dbReference>
<dbReference type="Pfam" id="PF14891">
    <property type="entry name" value="Peptidase_M91"/>
    <property type="match status" value="1"/>
</dbReference>
<protein>
    <submittedName>
        <fullName evidence="5">Effector protein</fullName>
    </submittedName>
</protein>
<dbReference type="RefSeq" id="WP_054064781.1">
    <property type="nucleotide sequence ID" value="NZ_JSYZ01000043.1"/>
</dbReference>
<name>A0A0M9GBR8_9PSED</name>
<dbReference type="Gene3D" id="2.160.20.160">
    <property type="match status" value="1"/>
</dbReference>
<evidence type="ECO:0000256" key="1">
    <source>
        <dbReference type="ARBA" id="ARBA00004613"/>
    </source>
</evidence>
<gene>
    <name evidence="5" type="ORF">PF66_06281</name>
</gene>
<keyword evidence="2" id="KW-0964">Secreted</keyword>
<dbReference type="OrthoDB" id="7020460at2"/>
<proteinExistence type="predicted"/>
<keyword evidence="6" id="KW-1185">Reference proteome</keyword>
<dbReference type="Proteomes" id="UP000037931">
    <property type="component" value="Unassembled WGS sequence"/>
</dbReference>
<comment type="subcellular location">
    <subcellularLocation>
        <location evidence="1">Secreted</location>
    </subcellularLocation>
</comment>
<dbReference type="InterPro" id="IPR050557">
    <property type="entry name" value="RTX_toxin/Mannuronan_C5-epim"/>
</dbReference>
<evidence type="ECO:0000313" key="6">
    <source>
        <dbReference type="Proteomes" id="UP000037931"/>
    </source>
</evidence>
<dbReference type="PANTHER" id="PTHR38340">
    <property type="entry name" value="S-LAYER PROTEIN"/>
    <property type="match status" value="1"/>
</dbReference>
<keyword evidence="3" id="KW-0106">Calcium</keyword>
<dbReference type="Pfam" id="PF00353">
    <property type="entry name" value="HemolysinCabind"/>
    <property type="match status" value="2"/>
</dbReference>
<dbReference type="PATRIC" id="fig|50340.43.peg.4912"/>